<organism evidence="2 3">
    <name type="scientific">Pyronema omphalodes (strain CBS 100304)</name>
    <name type="common">Pyronema confluens</name>
    <dbReference type="NCBI Taxonomy" id="1076935"/>
    <lineage>
        <taxon>Eukaryota</taxon>
        <taxon>Fungi</taxon>
        <taxon>Dikarya</taxon>
        <taxon>Ascomycota</taxon>
        <taxon>Pezizomycotina</taxon>
        <taxon>Pezizomycetes</taxon>
        <taxon>Pezizales</taxon>
        <taxon>Pyronemataceae</taxon>
        <taxon>Pyronema</taxon>
    </lineage>
</organism>
<dbReference type="AlphaFoldDB" id="U4L691"/>
<sequence>MATNNIYTGIWTNHARGRVLGSTLTLTDSQALALVSVLAVLITHTSTRSFKILRYALYHFRNHEVSRDGLARQQDVLLRNGETDMAMLPVLGWIAYKWKGHTKNPFRRSSVVFIFTLVHMLLFIVAGVATSFVASGGDQPVIAKGKDCGYWLFSKKAVGPLTAYQTERLKVASLTRSYERLCYNPDSDNQSECRVFPRPKLEWKETHNSTCPFKGDICLEGNAASYTMDTGLQSTAELGINTPYPMQWQRRTTCSPLKTEGYTEVRVGTGKHGENVIHYNYGPVGLLGNSTYWISDYEKISAGGLELSIQTTTPWIGNGSLQIDPPIPQIKRDDADVTLFFFAVGGIVFYEAVDDPLFSAHQKGQDFIMPDYEPLPSYKADNPVTVMGCIEQSRICNPRSGVCTPFVPAFDPSASFYRQVASNENELPIAFLLDFTLKTMSMYFQSIAQGASILAITDHIYAGSAIGLAREQWKKEAAHLFQLGLAGAQVEIVRIAKESYPRNHGNDTTNIMPEQFRNTCKMVIFHEAGYTSISMLGLWIIVIGSIIITAISLMDDVVGRWVQKRWPHRVLAWTRMDGIFWLLRMINEERNIGNWTDGEIPRTLRRGETLGVVEVVEGHVGVSKVPSGFDLSKETLRGSEFGPDKV</sequence>
<keyword evidence="1" id="KW-0812">Transmembrane</keyword>
<keyword evidence="3" id="KW-1185">Reference proteome</keyword>
<dbReference type="OrthoDB" id="3540210at2759"/>
<keyword evidence="1" id="KW-0472">Membrane</keyword>
<keyword evidence="1" id="KW-1133">Transmembrane helix</keyword>
<protein>
    <submittedName>
        <fullName evidence="2">Uncharacterized protein</fullName>
    </submittedName>
</protein>
<dbReference type="OMA" id="NLQVMRM"/>
<dbReference type="EMBL" id="HF935661">
    <property type="protein sequence ID" value="CCX11990.1"/>
    <property type="molecule type" value="Genomic_DNA"/>
</dbReference>
<evidence type="ECO:0000313" key="2">
    <source>
        <dbReference type="EMBL" id="CCX11990.1"/>
    </source>
</evidence>
<proteinExistence type="predicted"/>
<accession>U4L691</accession>
<dbReference type="eggNOG" id="ENOG502SHTF">
    <property type="taxonomic scope" value="Eukaryota"/>
</dbReference>
<dbReference type="Proteomes" id="UP000018144">
    <property type="component" value="Unassembled WGS sequence"/>
</dbReference>
<name>U4L691_PYROM</name>
<reference evidence="2 3" key="1">
    <citation type="journal article" date="2013" name="PLoS Genet.">
        <title>The genome and development-dependent transcriptomes of Pyronema confluens: a window into fungal evolution.</title>
        <authorList>
            <person name="Traeger S."/>
            <person name="Altegoer F."/>
            <person name="Freitag M."/>
            <person name="Gabaldon T."/>
            <person name="Kempken F."/>
            <person name="Kumar A."/>
            <person name="Marcet-Houben M."/>
            <person name="Poggeler S."/>
            <person name="Stajich J.E."/>
            <person name="Nowrousian M."/>
        </authorList>
    </citation>
    <scope>NUCLEOTIDE SEQUENCE [LARGE SCALE GENOMIC DNA]</scope>
    <source>
        <strain evidence="3">CBS 100304</strain>
        <tissue evidence="2">Vegetative mycelium</tissue>
    </source>
</reference>
<feature type="transmembrane region" description="Helical" evidence="1">
    <location>
        <begin position="111"/>
        <end position="134"/>
    </location>
</feature>
<evidence type="ECO:0000313" key="3">
    <source>
        <dbReference type="Proteomes" id="UP000018144"/>
    </source>
</evidence>
<gene>
    <name evidence="2" type="ORF">PCON_11584</name>
</gene>
<evidence type="ECO:0000256" key="1">
    <source>
        <dbReference type="SAM" id="Phobius"/>
    </source>
</evidence>
<feature type="transmembrane region" description="Helical" evidence="1">
    <location>
        <begin position="530"/>
        <end position="554"/>
    </location>
</feature>